<name>A0A4C1TFR1_EUMVA</name>
<proteinExistence type="predicted"/>
<accession>A0A4C1TFR1</accession>
<evidence type="ECO:0000313" key="1">
    <source>
        <dbReference type="EMBL" id="GBP12410.1"/>
    </source>
</evidence>
<sequence>MIFDVAYQQTVLEIPVKVVAARLRRDVRNVRPLEGFEDRKEASPKPKARDPIQYISKLLPALQVCRAGGVTWSIHTPLSGEASELARPRSGIVNRGCKSTKDTVEALSR</sequence>
<organism evidence="1 2">
    <name type="scientific">Eumeta variegata</name>
    <name type="common">Bagworm moth</name>
    <name type="synonym">Eumeta japonica</name>
    <dbReference type="NCBI Taxonomy" id="151549"/>
    <lineage>
        <taxon>Eukaryota</taxon>
        <taxon>Metazoa</taxon>
        <taxon>Ecdysozoa</taxon>
        <taxon>Arthropoda</taxon>
        <taxon>Hexapoda</taxon>
        <taxon>Insecta</taxon>
        <taxon>Pterygota</taxon>
        <taxon>Neoptera</taxon>
        <taxon>Endopterygota</taxon>
        <taxon>Lepidoptera</taxon>
        <taxon>Glossata</taxon>
        <taxon>Ditrysia</taxon>
        <taxon>Tineoidea</taxon>
        <taxon>Psychidae</taxon>
        <taxon>Oiketicinae</taxon>
        <taxon>Eumeta</taxon>
    </lineage>
</organism>
<reference evidence="1 2" key="1">
    <citation type="journal article" date="2019" name="Commun. Biol.">
        <title>The bagworm genome reveals a unique fibroin gene that provides high tensile strength.</title>
        <authorList>
            <person name="Kono N."/>
            <person name="Nakamura H."/>
            <person name="Ohtoshi R."/>
            <person name="Tomita M."/>
            <person name="Numata K."/>
            <person name="Arakawa K."/>
        </authorList>
    </citation>
    <scope>NUCLEOTIDE SEQUENCE [LARGE SCALE GENOMIC DNA]</scope>
</reference>
<dbReference type="EMBL" id="BGZK01005077">
    <property type="protein sequence ID" value="GBP12410.1"/>
    <property type="molecule type" value="Genomic_DNA"/>
</dbReference>
<keyword evidence="2" id="KW-1185">Reference proteome</keyword>
<comment type="caution">
    <text evidence="1">The sequence shown here is derived from an EMBL/GenBank/DDBJ whole genome shotgun (WGS) entry which is preliminary data.</text>
</comment>
<dbReference type="AlphaFoldDB" id="A0A4C1TFR1"/>
<dbReference type="Proteomes" id="UP000299102">
    <property type="component" value="Unassembled WGS sequence"/>
</dbReference>
<gene>
    <name evidence="1" type="ORF">EVAR_73915_1</name>
</gene>
<evidence type="ECO:0000313" key="2">
    <source>
        <dbReference type="Proteomes" id="UP000299102"/>
    </source>
</evidence>
<protein>
    <submittedName>
        <fullName evidence="1">Uncharacterized protein</fullName>
    </submittedName>
</protein>